<keyword evidence="2" id="KW-1185">Reference proteome</keyword>
<accession>A0ABW2B516</accession>
<dbReference type="EMBL" id="JBHSWG010000001">
    <property type="protein sequence ID" value="MFC6760667.1"/>
    <property type="molecule type" value="Genomic_DNA"/>
</dbReference>
<evidence type="ECO:0000313" key="1">
    <source>
        <dbReference type="EMBL" id="MFC6760667.1"/>
    </source>
</evidence>
<reference evidence="2" key="1">
    <citation type="journal article" date="2019" name="Int. J. Syst. Evol. Microbiol.">
        <title>The Global Catalogue of Microorganisms (GCM) 10K type strain sequencing project: providing services to taxonomists for standard genome sequencing and annotation.</title>
        <authorList>
            <consortium name="The Broad Institute Genomics Platform"/>
            <consortium name="The Broad Institute Genome Sequencing Center for Infectious Disease"/>
            <person name="Wu L."/>
            <person name="Ma J."/>
        </authorList>
    </citation>
    <scope>NUCLEOTIDE SEQUENCE [LARGE SCALE GENOMIC DNA]</scope>
    <source>
        <strain evidence="2">CCUG 66188</strain>
    </source>
</reference>
<gene>
    <name evidence="1" type="ORF">ACFQFQ_16075</name>
</gene>
<organism evidence="1 2">
    <name type="scientific">Sulfitobacter porphyrae</name>
    <dbReference type="NCBI Taxonomy" id="1246864"/>
    <lineage>
        <taxon>Bacteria</taxon>
        <taxon>Pseudomonadati</taxon>
        <taxon>Pseudomonadota</taxon>
        <taxon>Alphaproteobacteria</taxon>
        <taxon>Rhodobacterales</taxon>
        <taxon>Roseobacteraceae</taxon>
        <taxon>Sulfitobacter</taxon>
    </lineage>
</organism>
<protein>
    <submittedName>
        <fullName evidence="1">Uncharacterized protein</fullName>
    </submittedName>
</protein>
<dbReference type="Proteomes" id="UP001596353">
    <property type="component" value="Unassembled WGS sequence"/>
</dbReference>
<evidence type="ECO:0000313" key="2">
    <source>
        <dbReference type="Proteomes" id="UP001596353"/>
    </source>
</evidence>
<sequence>MLADAGLVLPLELLNANANGAPLAHAFLAAPEDRTAEQSDLIDRFGQFCAAHPDASVILSAERLSQMLLVDGSFLNEFDPREDDTRRRRAARHLHDAVSTLGFDRIDLLVLIREQAGFLTSAYVQKLKTMNARLDLGARGLEQFPVQRYAESFRQLSDLGFHVIAAPYRTPDRALALPERLMAMAGFDGPLRGRVTCDVPRVNVSPGYLTTIGLGHVFWHLETLSPTPDAAGADQLRRRLFAITRAANVEGDGPLTLFAPDQAAAIAARQRRHLDGIEPWAQGLTAADIAGSFPAHRAQSPLSRNDLGTHERHRIDQWLRGIAAQVQRDNRLSQLIDPATLSDLDASPPGVHSAPQQTAPCLGGTWAAAAPDGRRPLRQAL</sequence>
<name>A0ABW2B516_9RHOB</name>
<comment type="caution">
    <text evidence="1">The sequence shown here is derived from an EMBL/GenBank/DDBJ whole genome shotgun (WGS) entry which is preliminary data.</text>
</comment>
<proteinExistence type="predicted"/>